<gene>
    <name evidence="10" type="ORF">BUTYVIB_02425</name>
</gene>
<comment type="caution">
    <text evidence="10">The sequence shown here is derived from an EMBL/GenBank/DDBJ whole genome shotgun (WGS) entry which is preliminary data.</text>
</comment>
<name>D4S2V3_9FIRM</name>
<feature type="domain" description="Acyl-ACP thioesterase N-terminal hotdog" evidence="8">
    <location>
        <begin position="3"/>
        <end position="129"/>
    </location>
</feature>
<dbReference type="Pfam" id="PF01643">
    <property type="entry name" value="Acyl-ACP_TE"/>
    <property type="match status" value="1"/>
</dbReference>
<keyword evidence="6" id="KW-0443">Lipid metabolism</keyword>
<dbReference type="SUPFAM" id="SSF54637">
    <property type="entry name" value="Thioesterase/thiol ester dehydrase-isomerase"/>
    <property type="match status" value="2"/>
</dbReference>
<dbReference type="GeneID" id="98917476"/>
<evidence type="ECO:0000256" key="5">
    <source>
        <dbReference type="ARBA" id="ARBA00022946"/>
    </source>
</evidence>
<keyword evidence="11" id="KW-1185">Reference proteome</keyword>
<keyword evidence="5" id="KW-0809">Transit peptide</keyword>
<evidence type="ECO:0000313" key="10">
    <source>
        <dbReference type="EMBL" id="EFF67558.1"/>
    </source>
</evidence>
<dbReference type="InterPro" id="IPR029069">
    <property type="entry name" value="HotDog_dom_sf"/>
</dbReference>
<dbReference type="AlphaFoldDB" id="D4S2V3"/>
<dbReference type="HOGENOM" id="CLU_045466_2_1_9"/>
<dbReference type="InterPro" id="IPR045023">
    <property type="entry name" value="FATA/B"/>
</dbReference>
<evidence type="ECO:0000256" key="7">
    <source>
        <dbReference type="ARBA" id="ARBA00023160"/>
    </source>
</evidence>
<accession>D4S2V3</accession>
<dbReference type="GO" id="GO:0000036">
    <property type="term" value="F:acyl carrier activity"/>
    <property type="evidence" value="ECO:0007669"/>
    <property type="project" value="TreeGrafter"/>
</dbReference>
<keyword evidence="7" id="KW-0275">Fatty acid biosynthesis</keyword>
<evidence type="ECO:0000256" key="6">
    <source>
        <dbReference type="ARBA" id="ARBA00023098"/>
    </source>
</evidence>
<dbReference type="Proteomes" id="UP000006238">
    <property type="component" value="Unassembled WGS sequence"/>
</dbReference>
<evidence type="ECO:0000256" key="4">
    <source>
        <dbReference type="ARBA" id="ARBA00022832"/>
    </source>
</evidence>
<dbReference type="STRING" id="45851.BHV86_05665"/>
<dbReference type="Pfam" id="PF20791">
    <property type="entry name" value="Acyl-ACP_TE_C"/>
    <property type="match status" value="1"/>
</dbReference>
<proteinExistence type="inferred from homology"/>
<evidence type="ECO:0000256" key="2">
    <source>
        <dbReference type="ARBA" id="ARBA00022516"/>
    </source>
</evidence>
<dbReference type="GO" id="GO:0016297">
    <property type="term" value="F:fatty acyl-[ACP] hydrolase activity"/>
    <property type="evidence" value="ECO:0007669"/>
    <property type="project" value="InterPro"/>
</dbReference>
<keyword evidence="2" id="KW-0444">Lipid biosynthesis</keyword>
<protein>
    <submittedName>
        <fullName evidence="10">Acyl-ACP thioesterase</fullName>
    </submittedName>
</protein>
<dbReference type="eggNOG" id="COG3884">
    <property type="taxonomic scope" value="Bacteria"/>
</dbReference>
<evidence type="ECO:0000256" key="1">
    <source>
        <dbReference type="ARBA" id="ARBA00006500"/>
    </source>
</evidence>
<dbReference type="InterPro" id="IPR049427">
    <property type="entry name" value="Acyl-ACP_TE_C"/>
</dbReference>
<comment type="similarity">
    <text evidence="1">Belongs to the acyl-ACP thioesterase family.</text>
</comment>
<dbReference type="Gene3D" id="3.10.129.10">
    <property type="entry name" value="Hotdog Thioesterase"/>
    <property type="match status" value="1"/>
</dbReference>
<evidence type="ECO:0000313" key="11">
    <source>
        <dbReference type="Proteomes" id="UP000006238"/>
    </source>
</evidence>
<evidence type="ECO:0000259" key="8">
    <source>
        <dbReference type="Pfam" id="PF01643"/>
    </source>
</evidence>
<dbReference type="CDD" id="cd00586">
    <property type="entry name" value="4HBT"/>
    <property type="match status" value="1"/>
</dbReference>
<reference evidence="10 11" key="1">
    <citation type="submission" date="2010-02" db="EMBL/GenBank/DDBJ databases">
        <authorList>
            <person name="Weinstock G."/>
            <person name="Sodergren E."/>
            <person name="Clifton S."/>
            <person name="Fulton L."/>
            <person name="Fulton B."/>
            <person name="Courtney L."/>
            <person name="Fronick C."/>
            <person name="Harrison M."/>
            <person name="Strong C."/>
            <person name="Farmer C."/>
            <person name="Delahaunty K."/>
            <person name="Markovic C."/>
            <person name="Hall O."/>
            <person name="Minx P."/>
            <person name="Tomlinson C."/>
            <person name="Mitreva M."/>
            <person name="Nelson J."/>
            <person name="Hou S."/>
            <person name="Wollam A."/>
            <person name="Pepin K.H."/>
            <person name="Johnson M."/>
            <person name="Bhonagiri V."/>
            <person name="Zhang X."/>
            <person name="Suruliraj S."/>
            <person name="Warren W."/>
            <person name="Chinwalla A."/>
            <person name="Mardis E.R."/>
            <person name="Wilson R.K."/>
        </authorList>
    </citation>
    <scope>NUCLEOTIDE SEQUENCE [LARGE SCALE GENOMIC DNA]</scope>
    <source>
        <strain evidence="10 11">DSM 2876</strain>
    </source>
</reference>
<organism evidence="10 11">
    <name type="scientific">Eshraghiella crossota DSM 2876</name>
    <dbReference type="NCBI Taxonomy" id="511680"/>
    <lineage>
        <taxon>Bacteria</taxon>
        <taxon>Bacillati</taxon>
        <taxon>Bacillota</taxon>
        <taxon>Clostridia</taxon>
        <taxon>Lachnospirales</taxon>
        <taxon>Lachnospiraceae</taxon>
        <taxon>Eshraghiella</taxon>
    </lineage>
</organism>
<dbReference type="PANTHER" id="PTHR31727:SF6">
    <property type="entry name" value="OLEOYL-ACYL CARRIER PROTEIN THIOESTERASE 1, CHLOROPLASTIC"/>
    <property type="match status" value="1"/>
</dbReference>
<dbReference type="EMBL" id="ABWN01000040">
    <property type="protein sequence ID" value="EFF67558.1"/>
    <property type="molecule type" value="Genomic_DNA"/>
</dbReference>
<sequence>MLFEKETYVRYSEVDKDGLIKIDALVNHLQDIVMLHADEVGAGIAQVIDMGTVWFISTWQIEIITPPRIYDKIILKTNPYEFKGFFGNRNVWIENEKGEILVKANSIWVYLDVKTKVPKRIDDAAVKPYLPLEPKLEMSYSSRKIAMPENFEPSEPVRVHYGQLDTNGHVNNCQYIKTAMDVIEIKDMPRQIRAEYKKSALYGDVFYPYIHREEKAIYVDLRDKDNAEYATVVFEF</sequence>
<keyword evidence="3" id="KW-0378">Hydrolase</keyword>
<keyword evidence="4" id="KW-0276">Fatty acid metabolism</keyword>
<dbReference type="RefSeq" id="WP_005604577.1">
    <property type="nucleotide sequence ID" value="NZ_GG663524.1"/>
</dbReference>
<dbReference type="InterPro" id="IPR002864">
    <property type="entry name" value="Acyl-ACP_thioesterase_NHD"/>
</dbReference>
<feature type="domain" description="Acyl-ACP thioesterase-like C-terminal" evidence="9">
    <location>
        <begin position="155"/>
        <end position="207"/>
    </location>
</feature>
<dbReference type="PANTHER" id="PTHR31727">
    <property type="entry name" value="OLEOYL-ACYL CARRIER PROTEIN THIOESTERASE 1, CHLOROPLASTIC"/>
    <property type="match status" value="1"/>
</dbReference>
<evidence type="ECO:0000256" key="3">
    <source>
        <dbReference type="ARBA" id="ARBA00022801"/>
    </source>
</evidence>
<evidence type="ECO:0000259" key="9">
    <source>
        <dbReference type="Pfam" id="PF20791"/>
    </source>
</evidence>